<evidence type="ECO:0000313" key="2">
    <source>
        <dbReference type="Proteomes" id="UP001610335"/>
    </source>
</evidence>
<dbReference type="EMBL" id="JBFXLS010000014">
    <property type="protein sequence ID" value="KAL2829979.1"/>
    <property type="molecule type" value="Genomic_DNA"/>
</dbReference>
<accession>A0ABR4IRU7</accession>
<keyword evidence="2" id="KW-1185">Reference proteome</keyword>
<proteinExistence type="predicted"/>
<comment type="caution">
    <text evidence="1">The sequence shown here is derived from an EMBL/GenBank/DDBJ whole genome shotgun (WGS) entry which is preliminary data.</text>
</comment>
<name>A0ABR4IRU7_9EURO</name>
<gene>
    <name evidence="1" type="ORF">BDW59DRAFT_141563</name>
</gene>
<organism evidence="1 2">
    <name type="scientific">Aspergillus cavernicola</name>
    <dbReference type="NCBI Taxonomy" id="176166"/>
    <lineage>
        <taxon>Eukaryota</taxon>
        <taxon>Fungi</taxon>
        <taxon>Dikarya</taxon>
        <taxon>Ascomycota</taxon>
        <taxon>Pezizomycotina</taxon>
        <taxon>Eurotiomycetes</taxon>
        <taxon>Eurotiomycetidae</taxon>
        <taxon>Eurotiales</taxon>
        <taxon>Aspergillaceae</taxon>
        <taxon>Aspergillus</taxon>
        <taxon>Aspergillus subgen. Nidulantes</taxon>
    </lineage>
</organism>
<reference evidence="1 2" key="1">
    <citation type="submission" date="2024-07" db="EMBL/GenBank/DDBJ databases">
        <title>Section-level genome sequencing and comparative genomics of Aspergillus sections Usti and Cavernicolus.</title>
        <authorList>
            <consortium name="Lawrence Berkeley National Laboratory"/>
            <person name="Nybo J.L."/>
            <person name="Vesth T.C."/>
            <person name="Theobald S."/>
            <person name="Frisvad J.C."/>
            <person name="Larsen T.O."/>
            <person name="Kjaerboelling I."/>
            <person name="Rothschild-Mancinelli K."/>
            <person name="Lyhne E.K."/>
            <person name="Kogle M.E."/>
            <person name="Barry K."/>
            <person name="Clum A."/>
            <person name="Na H."/>
            <person name="Ledsgaard L."/>
            <person name="Lin J."/>
            <person name="Lipzen A."/>
            <person name="Kuo A."/>
            <person name="Riley R."/>
            <person name="Mondo S."/>
            <person name="LaButti K."/>
            <person name="Haridas S."/>
            <person name="Pangalinan J."/>
            <person name="Salamov A.A."/>
            <person name="Simmons B.A."/>
            <person name="Magnuson J.K."/>
            <person name="Chen J."/>
            <person name="Drula E."/>
            <person name="Henrissat B."/>
            <person name="Wiebenga A."/>
            <person name="Lubbers R.J."/>
            <person name="Gomes A.C."/>
            <person name="Makela M.R."/>
            <person name="Stajich J."/>
            <person name="Grigoriev I.V."/>
            <person name="Mortensen U.H."/>
            <person name="De vries R.P."/>
            <person name="Baker S.E."/>
            <person name="Andersen M.R."/>
        </authorList>
    </citation>
    <scope>NUCLEOTIDE SEQUENCE [LARGE SCALE GENOMIC DNA]</scope>
    <source>
        <strain evidence="1 2">CBS 600.67</strain>
    </source>
</reference>
<evidence type="ECO:0000313" key="1">
    <source>
        <dbReference type="EMBL" id="KAL2829979.1"/>
    </source>
</evidence>
<sequence length="78" mass="9041">MVSHGWRFCGVACWRGYFLATLGFKEDGSLHPVKKLYFHIPCGTGMHSLIVNAEGYLAVKLVTWEQRVWKSRYRLTVH</sequence>
<protein>
    <submittedName>
        <fullName evidence="1">Uncharacterized protein</fullName>
    </submittedName>
</protein>
<dbReference type="Proteomes" id="UP001610335">
    <property type="component" value="Unassembled WGS sequence"/>
</dbReference>